<dbReference type="EMBL" id="LN899823">
    <property type="protein sequence ID" value="CUV24954.1"/>
    <property type="molecule type" value="Genomic_DNA"/>
</dbReference>
<dbReference type="EMBL" id="CP039340">
    <property type="protein sequence ID" value="QCX51222.1"/>
    <property type="molecule type" value="Genomic_DNA"/>
</dbReference>
<organism evidence="10">
    <name type="scientific">Ralstonia solanacearum</name>
    <name type="common">Pseudomonas solanacearum</name>
    <dbReference type="NCBI Taxonomy" id="305"/>
    <lineage>
        <taxon>Bacteria</taxon>
        <taxon>Pseudomonadati</taxon>
        <taxon>Pseudomonadota</taxon>
        <taxon>Betaproteobacteria</taxon>
        <taxon>Burkholderiales</taxon>
        <taxon>Burkholderiaceae</taxon>
        <taxon>Ralstonia</taxon>
        <taxon>Ralstonia solanacearum species complex</taxon>
    </lineage>
</organism>
<dbReference type="AlphaFoldDB" id="A0A0K1ZR75"/>
<evidence type="ECO:0000313" key="16">
    <source>
        <dbReference type="Proteomes" id="UP000310553"/>
    </source>
</evidence>
<dbReference type="EMBL" id="LN899825">
    <property type="protein sequence ID" value="CUV32603.1"/>
    <property type="molecule type" value="Genomic_DNA"/>
</dbReference>
<evidence type="ECO:0000256" key="5">
    <source>
        <dbReference type="ARBA" id="ARBA00093797"/>
    </source>
</evidence>
<evidence type="ECO:0000313" key="13">
    <source>
        <dbReference type="EMBL" id="CUV59502.1"/>
    </source>
</evidence>
<comment type="subcellular location">
    <subcellularLocation>
        <location evidence="1">Cytoplasm</location>
        <location evidence="1">Cytosol</location>
    </subcellularLocation>
</comment>
<reference evidence="14 16" key="2">
    <citation type="submission" date="2019-04" db="EMBL/GenBank/DDBJ databases">
        <title>Complete Genome of UW386 and Higher Quality Genome of UW700.</title>
        <authorList>
            <person name="Jacobs J."/>
            <person name="Perez A."/>
            <person name="Steidl O."/>
            <person name="Allen C."/>
        </authorList>
    </citation>
    <scope>NUCLEOTIDE SEQUENCE [LARGE SCALE GENOMIC DNA]</scope>
    <source>
        <strain evidence="14 16">UW386</strain>
        <plasmid evidence="14">pUW386</plasmid>
        <plasmid evidence="16">puw386</plasmid>
    </source>
</reference>
<evidence type="ECO:0000313" key="6">
    <source>
        <dbReference type="EMBL" id="CUV13103.1"/>
    </source>
</evidence>
<dbReference type="Pfam" id="PF05400">
    <property type="entry name" value="FliT"/>
    <property type="match status" value="1"/>
</dbReference>
<proteinExistence type="predicted"/>
<reference evidence="15" key="3">
    <citation type="submission" date="2021-10" db="EMBL/GenBank/DDBJ databases">
        <title>Complete genome sequences of five Ralstonia solancearum strains isolated from sunflower.</title>
        <authorList>
            <person name="She X."/>
            <person name="He Z."/>
        </authorList>
    </citation>
    <scope>NUCLEOTIDE SEQUENCE</scope>
    <source>
        <strain evidence="15">RS638</strain>
        <plasmid evidence="15">p1</plasmid>
    </source>
</reference>
<evidence type="ECO:0000313" key="10">
    <source>
        <dbReference type="EMBL" id="CUV41875.1"/>
    </source>
</evidence>
<dbReference type="EMBL" id="CP085044">
    <property type="protein sequence ID" value="UZF17922.1"/>
    <property type="molecule type" value="Genomic_DNA"/>
</dbReference>
<dbReference type="EMBL" id="LN899820">
    <property type="protein sequence ID" value="CUV56835.1"/>
    <property type="molecule type" value="Genomic_DNA"/>
</dbReference>
<keyword evidence="2" id="KW-0963">Cytoplasm</keyword>
<evidence type="ECO:0000313" key="12">
    <source>
        <dbReference type="EMBL" id="CUV56835.1"/>
    </source>
</evidence>
<keyword evidence="3" id="KW-1005">Bacterial flagellum biogenesis</keyword>
<keyword evidence="4" id="KW-0143">Chaperone</keyword>
<keyword evidence="10" id="KW-0969">Cilium</keyword>
<evidence type="ECO:0000313" key="8">
    <source>
        <dbReference type="EMBL" id="CUV24954.1"/>
    </source>
</evidence>
<dbReference type="Gene3D" id="1.20.58.380">
    <property type="entry name" value="Flagellar protein flit"/>
    <property type="match status" value="1"/>
</dbReference>
<dbReference type="EMBL" id="LN899827">
    <property type="protein sequence ID" value="CUV46130.1"/>
    <property type="molecule type" value="Genomic_DNA"/>
</dbReference>
<dbReference type="EMBL" id="LN899822">
    <property type="protein sequence ID" value="CUV59502.1"/>
    <property type="molecule type" value="Genomic_DNA"/>
</dbReference>
<dbReference type="InterPro" id="IPR008622">
    <property type="entry name" value="FliT"/>
</dbReference>
<keyword evidence="10" id="KW-0282">Flagellum</keyword>
<evidence type="ECO:0000256" key="4">
    <source>
        <dbReference type="ARBA" id="ARBA00023186"/>
    </source>
</evidence>
<keyword evidence="14" id="KW-0614">Plasmid</keyword>
<dbReference type="EMBL" id="LN899821">
    <property type="protein sequence ID" value="CUV16472.1"/>
    <property type="molecule type" value="Genomic_DNA"/>
</dbReference>
<dbReference type="EMBL" id="LN899826">
    <property type="protein sequence ID" value="CUV41875.1"/>
    <property type="molecule type" value="Genomic_DNA"/>
</dbReference>
<evidence type="ECO:0000256" key="2">
    <source>
        <dbReference type="ARBA" id="ARBA00022490"/>
    </source>
</evidence>
<dbReference type="EMBL" id="LN899819">
    <property type="protein sequence ID" value="CUV13103.1"/>
    <property type="molecule type" value="Genomic_DNA"/>
</dbReference>
<reference evidence="10" key="1">
    <citation type="submission" date="2015-10" db="EMBL/GenBank/DDBJ databases">
        <authorList>
            <person name="Gilbert D.G."/>
        </authorList>
    </citation>
    <scope>NUCLEOTIDE SEQUENCE</scope>
    <source>
        <strain evidence="10">Phyl III-seqv23</strain>
    </source>
</reference>
<evidence type="ECO:0000256" key="3">
    <source>
        <dbReference type="ARBA" id="ARBA00022795"/>
    </source>
</evidence>
<name>A0A0K1ZR75_RALSL</name>
<gene>
    <name evidence="10" type="primary">fliT</name>
    <name evidence="14" type="ORF">E7Z57_19195</name>
    <name evidence="15" type="ORF">LH706_20515</name>
    <name evidence="7" type="ORF">PSS4_v1_120018</name>
    <name evidence="13" type="ORF">RD1301_v1_450008</name>
    <name evidence="8" type="ORF">RUN1744_v1_800013</name>
    <name evidence="12" type="ORF">RUN215_v1_980050</name>
    <name evidence="6" type="ORF">RUN39_v1_520007</name>
    <name evidence="9" type="ORF">TD1301_v1_120013</name>
    <name evidence="10" type="ORF">TF3108_v1_860054</name>
    <name evidence="11" type="ORF">TO10_v1_500068</name>
</gene>
<geneLocation type="plasmid" evidence="14">
    <name>pUW386</name>
</geneLocation>
<dbReference type="GO" id="GO:0044781">
    <property type="term" value="P:bacterial-type flagellum organization"/>
    <property type="evidence" value="ECO:0007669"/>
    <property type="project" value="UniProtKB-KW"/>
</dbReference>
<evidence type="ECO:0000313" key="9">
    <source>
        <dbReference type="EMBL" id="CUV32603.1"/>
    </source>
</evidence>
<sequence length="118" mass="13452">MFRNLPIKDSESLFICYEAIARLTAEMVAAADVGNWEVVSTLERESATYVEMLRRSEPHPPLSHADLERKRALLVRILEDDARVRAVVHPRLDRLQKRIDTARRASSASLAYGSMARF</sequence>
<evidence type="ECO:0000256" key="1">
    <source>
        <dbReference type="ARBA" id="ARBA00004514"/>
    </source>
</evidence>
<geneLocation type="plasmid" evidence="16">
    <name>puw386</name>
</geneLocation>
<protein>
    <recommendedName>
        <fullName evidence="5">Flagellar protein FliT</fullName>
    </recommendedName>
</protein>
<evidence type="ECO:0000313" key="7">
    <source>
        <dbReference type="EMBL" id="CUV16472.1"/>
    </source>
</evidence>
<dbReference type="Proteomes" id="UP000310553">
    <property type="component" value="Plasmid pUW386"/>
</dbReference>
<dbReference type="PATRIC" id="fig|305.106.peg.2280"/>
<keyword evidence="10" id="KW-0966">Cell projection</keyword>
<evidence type="ECO:0000313" key="14">
    <source>
        <dbReference type="EMBL" id="QCX51222.1"/>
    </source>
</evidence>
<evidence type="ECO:0000313" key="11">
    <source>
        <dbReference type="EMBL" id="CUV46130.1"/>
    </source>
</evidence>
<accession>A0A0K1ZR75</accession>
<evidence type="ECO:0000313" key="15">
    <source>
        <dbReference type="EMBL" id="UZF17922.1"/>
    </source>
</evidence>
<geneLocation type="plasmid" evidence="15 17">
    <name>p1</name>
</geneLocation>
<evidence type="ECO:0000313" key="17">
    <source>
        <dbReference type="Proteomes" id="UP001164049"/>
    </source>
</evidence>